<sequence>MKMNFKKYMAAGFTALTLLGACTSGFEDKNLDPNKITNDQAYADFIIVTGFFPQLSRSVYYNFDNSNWKWQVQQNLNGDVFSGYMAPPTPFAGNANQTHYLMTWNLWPWLLAYENIMPPAANIEKLKDEADQRLYAASLVLKVLGMHRITDIYGPIPYNSYGSDAVTFDAQSSIYAKFFEELDLAIDLFEANEGADPIPAFIPADDLFGADFAQWKKLAASLKLRLAMRVSEVDQALAQKMAEEAIATGVFEGQELAQVGQSTSPMINPLATIAHGWNDIKMGADMESILGGLKDPRLGYYFTTVGDNAGVEDGRTFAGIRSGVNLPDKAGSPYTAYSGVNPNYISQTTPVVLMTAAEVYFLRAEAALNGWNAGGSAQDLYEMGVQTSFDQHGLGDASAYLADDTSVPSDYTDPNELTGGNDYDIAAASQVKVKYNASMAKEQILTQKWIAMFPEGMEAWAEFRRTGFPKLFPVKFNKSAGEVNEGDFISRLAYPSQERDNNPDAYADGVANLKSDNPAASKGDSAGSPLWWDVD</sequence>
<feature type="chain" id="PRO_5042925838" description="SusD/RagB family nutrient-binding outer membrane lipoprotein" evidence="2">
    <location>
        <begin position="21"/>
        <end position="535"/>
    </location>
</feature>
<evidence type="ECO:0000313" key="3">
    <source>
        <dbReference type="EMBL" id="GJM63693.1"/>
    </source>
</evidence>
<evidence type="ECO:0000256" key="1">
    <source>
        <dbReference type="SAM" id="MobiDB-lite"/>
    </source>
</evidence>
<dbReference type="Gene3D" id="1.25.40.390">
    <property type="match status" value="1"/>
</dbReference>
<evidence type="ECO:0000313" key="4">
    <source>
        <dbReference type="Proteomes" id="UP001310022"/>
    </source>
</evidence>
<name>A0AAN4W2Z9_9BACT</name>
<accession>A0AAN4W2Z9</accession>
<dbReference type="Pfam" id="PF12741">
    <property type="entry name" value="SusD-like"/>
    <property type="match status" value="1"/>
</dbReference>
<feature type="signal peptide" evidence="2">
    <location>
        <begin position="1"/>
        <end position="20"/>
    </location>
</feature>
<proteinExistence type="predicted"/>
<dbReference type="AlphaFoldDB" id="A0AAN4W2Z9"/>
<feature type="region of interest" description="Disordered" evidence="1">
    <location>
        <begin position="495"/>
        <end position="535"/>
    </location>
</feature>
<reference evidence="3 4" key="1">
    <citation type="submission" date="2021-12" db="EMBL/GenBank/DDBJ databases">
        <title>Genome sequencing of bacteria with rrn-lacking chromosome and rrn-plasmid.</title>
        <authorList>
            <person name="Anda M."/>
            <person name="Iwasaki W."/>
        </authorList>
    </citation>
    <scope>NUCLEOTIDE SEQUENCE [LARGE SCALE GENOMIC DNA]</scope>
    <source>
        <strain evidence="3 4">NBRC 15940</strain>
    </source>
</reference>
<dbReference type="SUPFAM" id="SSF48452">
    <property type="entry name" value="TPR-like"/>
    <property type="match status" value="1"/>
</dbReference>
<dbReference type="InterPro" id="IPR024302">
    <property type="entry name" value="SusD-like"/>
</dbReference>
<protein>
    <recommendedName>
        <fullName evidence="5">SusD/RagB family nutrient-binding outer membrane lipoprotein</fullName>
    </recommendedName>
</protein>
<keyword evidence="4" id="KW-1185">Reference proteome</keyword>
<comment type="caution">
    <text evidence="3">The sequence shown here is derived from an EMBL/GenBank/DDBJ whole genome shotgun (WGS) entry which is preliminary data.</text>
</comment>
<dbReference type="Proteomes" id="UP001310022">
    <property type="component" value="Unassembled WGS sequence"/>
</dbReference>
<keyword evidence="2" id="KW-0732">Signal</keyword>
<dbReference type="PROSITE" id="PS51257">
    <property type="entry name" value="PROKAR_LIPOPROTEIN"/>
    <property type="match status" value="1"/>
</dbReference>
<organism evidence="3 4">
    <name type="scientific">Persicobacter diffluens</name>
    <dbReference type="NCBI Taxonomy" id="981"/>
    <lineage>
        <taxon>Bacteria</taxon>
        <taxon>Pseudomonadati</taxon>
        <taxon>Bacteroidota</taxon>
        <taxon>Cytophagia</taxon>
        <taxon>Cytophagales</taxon>
        <taxon>Persicobacteraceae</taxon>
        <taxon>Persicobacter</taxon>
    </lineage>
</organism>
<gene>
    <name evidence="3" type="ORF">PEDI_42450</name>
</gene>
<dbReference type="EMBL" id="BQKE01000003">
    <property type="protein sequence ID" value="GJM63693.1"/>
    <property type="molecule type" value="Genomic_DNA"/>
</dbReference>
<dbReference type="RefSeq" id="WP_338238824.1">
    <property type="nucleotide sequence ID" value="NZ_BQKE01000003.1"/>
</dbReference>
<evidence type="ECO:0008006" key="5">
    <source>
        <dbReference type="Google" id="ProtNLM"/>
    </source>
</evidence>
<dbReference type="InterPro" id="IPR011990">
    <property type="entry name" value="TPR-like_helical_dom_sf"/>
</dbReference>
<evidence type="ECO:0000256" key="2">
    <source>
        <dbReference type="SAM" id="SignalP"/>
    </source>
</evidence>